<keyword evidence="1" id="KW-1133">Transmembrane helix</keyword>
<evidence type="ECO:0000256" key="1">
    <source>
        <dbReference type="SAM" id="Phobius"/>
    </source>
</evidence>
<proteinExistence type="predicted"/>
<evidence type="ECO:0000313" key="5">
    <source>
        <dbReference type="Proteomes" id="UP001432322"/>
    </source>
</evidence>
<protein>
    <submittedName>
        <fullName evidence="2">Uncharacterized protein</fullName>
    </submittedName>
</protein>
<gene>
    <name evidence="2" type="ORF">PFISCL1PPCAC_11767</name>
    <name evidence="3" type="ORF">PFISCL1PPCAC_11768</name>
    <name evidence="4" type="ORF">PFISCL1PPCAC_29172</name>
</gene>
<keyword evidence="1" id="KW-0812">Transmembrane</keyword>
<dbReference type="EMBL" id="BTSY01000003">
    <property type="protein sequence ID" value="GMT20470.1"/>
    <property type="molecule type" value="Genomic_DNA"/>
</dbReference>
<name>A0AAV5VP73_9BILA</name>
<dbReference type="EMBL" id="BTSY01000313">
    <property type="protein sequence ID" value="GMT37875.1"/>
    <property type="molecule type" value="Genomic_DNA"/>
</dbReference>
<dbReference type="Proteomes" id="UP001432322">
    <property type="component" value="Unassembled WGS sequence"/>
</dbReference>
<sequence>RNKRNRYDYWNIILSGSHDPLKYWLTIACFWAGVNVFTSSLLTFTESRVVMNLSLSAASGSVFTSSEATQKHLIFSSTLKWPAAAVVKETRETASKRA</sequence>
<comment type="caution">
    <text evidence="2">The sequence shown here is derived from an EMBL/GenBank/DDBJ whole genome shotgun (WGS) entry which is preliminary data.</text>
</comment>
<evidence type="ECO:0000313" key="4">
    <source>
        <dbReference type="EMBL" id="GMT37875.1"/>
    </source>
</evidence>
<feature type="non-terminal residue" evidence="2">
    <location>
        <position position="98"/>
    </location>
</feature>
<feature type="non-terminal residue" evidence="2">
    <location>
        <position position="1"/>
    </location>
</feature>
<keyword evidence="1" id="KW-0472">Membrane</keyword>
<accession>A0AAV5VP73</accession>
<organism evidence="2 5">
    <name type="scientific">Pristionchus fissidentatus</name>
    <dbReference type="NCBI Taxonomy" id="1538716"/>
    <lineage>
        <taxon>Eukaryota</taxon>
        <taxon>Metazoa</taxon>
        <taxon>Ecdysozoa</taxon>
        <taxon>Nematoda</taxon>
        <taxon>Chromadorea</taxon>
        <taxon>Rhabditida</taxon>
        <taxon>Rhabditina</taxon>
        <taxon>Diplogasteromorpha</taxon>
        <taxon>Diplogasteroidea</taxon>
        <taxon>Neodiplogasteridae</taxon>
        <taxon>Pristionchus</taxon>
    </lineage>
</organism>
<evidence type="ECO:0000313" key="2">
    <source>
        <dbReference type="EMBL" id="GMT20470.1"/>
    </source>
</evidence>
<feature type="transmembrane region" description="Helical" evidence="1">
    <location>
        <begin position="23"/>
        <end position="44"/>
    </location>
</feature>
<dbReference type="AlphaFoldDB" id="A0AAV5VP73"/>
<keyword evidence="5" id="KW-1185">Reference proteome</keyword>
<reference evidence="2" key="1">
    <citation type="submission" date="2023-10" db="EMBL/GenBank/DDBJ databases">
        <title>Genome assembly of Pristionchus species.</title>
        <authorList>
            <person name="Yoshida K."/>
            <person name="Sommer R.J."/>
        </authorList>
    </citation>
    <scope>NUCLEOTIDE SEQUENCE</scope>
    <source>
        <strain evidence="2">RS5133</strain>
    </source>
</reference>
<evidence type="ECO:0000313" key="3">
    <source>
        <dbReference type="EMBL" id="GMT20471.1"/>
    </source>
</evidence>
<dbReference type="EMBL" id="BTSY01000003">
    <property type="protein sequence ID" value="GMT20471.1"/>
    <property type="molecule type" value="Genomic_DNA"/>
</dbReference>